<comment type="subcellular location">
    <subcellularLocation>
        <location evidence="1 8">Cytoplasm</location>
    </subcellularLocation>
</comment>
<dbReference type="KEGG" id="fbl:Fbal_0757"/>
<keyword evidence="7 8" id="KW-0804">Transcription</keyword>
<dbReference type="Gene3D" id="1.10.1270.10">
    <property type="entry name" value="TrpR-like"/>
    <property type="match status" value="1"/>
</dbReference>
<evidence type="ECO:0000256" key="1">
    <source>
        <dbReference type="ARBA" id="ARBA00004496"/>
    </source>
</evidence>
<keyword evidence="10" id="KW-1185">Reference proteome</keyword>
<dbReference type="EMBL" id="CP002209">
    <property type="protein sequence ID" value="ADN74968.1"/>
    <property type="molecule type" value="Genomic_DNA"/>
</dbReference>
<comment type="similarity">
    <text evidence="2 8">Belongs to the TrpR family.</text>
</comment>
<gene>
    <name evidence="8" type="primary">trpR</name>
    <name evidence="9" type="ordered locus">Fbal_0757</name>
</gene>
<dbReference type="InterPro" id="IPR000831">
    <property type="entry name" value="Trp_repress"/>
</dbReference>
<keyword evidence="3 8" id="KW-0963">Cytoplasm</keyword>
<name>E1SSC8_FERBD</name>
<dbReference type="AlphaFoldDB" id="E1SSC8"/>
<evidence type="ECO:0000313" key="10">
    <source>
        <dbReference type="Proteomes" id="UP000006683"/>
    </source>
</evidence>
<dbReference type="PANTHER" id="PTHR38025:SF1">
    <property type="entry name" value="TRP OPERON REPRESSOR"/>
    <property type="match status" value="1"/>
</dbReference>
<dbReference type="PANTHER" id="PTHR38025">
    <property type="entry name" value="TRP OPERON REPRESSOR"/>
    <property type="match status" value="1"/>
</dbReference>
<dbReference type="HOGENOM" id="CLU_147939_0_1_6"/>
<dbReference type="SUPFAM" id="SSF48295">
    <property type="entry name" value="TrpR-like"/>
    <property type="match status" value="1"/>
</dbReference>
<evidence type="ECO:0000256" key="4">
    <source>
        <dbReference type="ARBA" id="ARBA00022491"/>
    </source>
</evidence>
<evidence type="ECO:0000313" key="9">
    <source>
        <dbReference type="EMBL" id="ADN74968.1"/>
    </source>
</evidence>
<dbReference type="GO" id="GO:0005737">
    <property type="term" value="C:cytoplasm"/>
    <property type="evidence" value="ECO:0007669"/>
    <property type="project" value="UniProtKB-SubCell"/>
</dbReference>
<evidence type="ECO:0000256" key="2">
    <source>
        <dbReference type="ARBA" id="ARBA00007027"/>
    </source>
</evidence>
<comment type="subunit">
    <text evidence="8">Homodimer.</text>
</comment>
<dbReference type="InterPro" id="IPR038116">
    <property type="entry name" value="TrpR-like_sf"/>
</dbReference>
<dbReference type="RefSeq" id="WP_013344274.1">
    <property type="nucleotide sequence ID" value="NC_014541.1"/>
</dbReference>
<dbReference type="Pfam" id="PF01371">
    <property type="entry name" value="Trp_repressor"/>
    <property type="match status" value="1"/>
</dbReference>
<evidence type="ECO:0000256" key="7">
    <source>
        <dbReference type="ARBA" id="ARBA00023163"/>
    </source>
</evidence>
<dbReference type="STRING" id="550540.Fbal_0757"/>
<feature type="DNA-binding region" evidence="8">
    <location>
        <begin position="55"/>
        <end position="78"/>
    </location>
</feature>
<proteinExistence type="inferred from homology"/>
<evidence type="ECO:0000256" key="5">
    <source>
        <dbReference type="ARBA" id="ARBA00023015"/>
    </source>
</evidence>
<dbReference type="InterPro" id="IPR013335">
    <property type="entry name" value="Trp_repress_bac"/>
</dbReference>
<dbReference type="eggNOG" id="COG2973">
    <property type="taxonomic scope" value="Bacteria"/>
</dbReference>
<dbReference type="HAMAP" id="MF_00475">
    <property type="entry name" value="Trp_repressor"/>
    <property type="match status" value="1"/>
</dbReference>
<organism evidence="9 10">
    <name type="scientific">Ferrimonas balearica (strain DSM 9799 / CCM 4581 / KCTC 23876 / PAT)</name>
    <dbReference type="NCBI Taxonomy" id="550540"/>
    <lineage>
        <taxon>Bacteria</taxon>
        <taxon>Pseudomonadati</taxon>
        <taxon>Pseudomonadota</taxon>
        <taxon>Gammaproteobacteria</taxon>
        <taxon>Alteromonadales</taxon>
        <taxon>Ferrimonadaceae</taxon>
        <taxon>Ferrimonas</taxon>
    </lineage>
</organism>
<dbReference type="GO" id="GO:0003700">
    <property type="term" value="F:DNA-binding transcription factor activity"/>
    <property type="evidence" value="ECO:0007669"/>
    <property type="project" value="UniProtKB-UniRule"/>
</dbReference>
<keyword evidence="4 8" id="KW-0678">Repressor</keyword>
<reference evidence="9 10" key="1">
    <citation type="journal article" date="2010" name="Stand. Genomic Sci.">
        <title>Complete genome sequence of Ferrimonas balearica type strain (PAT).</title>
        <authorList>
            <person name="Nolan M."/>
            <person name="Sikorski J."/>
            <person name="Davenport K."/>
            <person name="Lucas S."/>
            <person name="Glavina Del Rio T."/>
            <person name="Tice H."/>
            <person name="Cheng J."/>
            <person name="Goodwin L."/>
            <person name="Pitluck S."/>
            <person name="Liolios K."/>
            <person name="Ivanova N."/>
            <person name="Mavromatis K."/>
            <person name="Ovchinnikova G."/>
            <person name="Pati A."/>
            <person name="Chen A."/>
            <person name="Palaniappan K."/>
            <person name="Land M."/>
            <person name="Hauser L."/>
            <person name="Chang Y."/>
            <person name="Jeffries C."/>
            <person name="Tapia R."/>
            <person name="Brettin T."/>
            <person name="Detter J."/>
            <person name="Han C."/>
            <person name="Yasawong M."/>
            <person name="Rohde M."/>
            <person name="Tindall B."/>
            <person name="Goker M."/>
            <person name="Woyke T."/>
            <person name="Bristow J."/>
            <person name="Eisen J."/>
            <person name="Markowitz V."/>
            <person name="Hugenholtz P."/>
            <person name="Kyrpides N."/>
            <person name="Klenk H."/>
            <person name="Lapidus A."/>
        </authorList>
    </citation>
    <scope>NUCLEOTIDE SEQUENCE [LARGE SCALE GENOMIC DNA]</scope>
    <source>
        <strain evidence="10">DSM 9799 / CCM 4581 / KCTC 23876 / PAT</strain>
    </source>
</reference>
<keyword evidence="6 8" id="KW-0238">DNA-binding</keyword>
<dbReference type="GeneID" id="67180997"/>
<sequence length="92" mass="10073">MENVRWQSVLELVSLPRASEDTAMLLGLLLSHDEREAIGGRLAVFRALLDGQQSQRQIAASLGVSIATITRASNNLKTMSEAERALLSRLIL</sequence>
<keyword evidence="5 8" id="KW-0805">Transcription regulation</keyword>
<dbReference type="GO" id="GO:0045892">
    <property type="term" value="P:negative regulation of DNA-templated transcription"/>
    <property type="evidence" value="ECO:0007669"/>
    <property type="project" value="UniProtKB-UniRule"/>
</dbReference>
<evidence type="ECO:0000256" key="6">
    <source>
        <dbReference type="ARBA" id="ARBA00023125"/>
    </source>
</evidence>
<dbReference type="GO" id="GO:0043565">
    <property type="term" value="F:sequence-specific DNA binding"/>
    <property type="evidence" value="ECO:0007669"/>
    <property type="project" value="UniProtKB-UniRule"/>
</dbReference>
<protein>
    <recommendedName>
        <fullName evidence="8">Trp operon repressor homolog</fullName>
    </recommendedName>
</protein>
<comment type="function">
    <text evidence="8">This protein is an aporepressor. When complexed with L-tryptophan it binds the operator region of the trp operon and prevents the initiation of transcription.</text>
</comment>
<dbReference type="OrthoDB" id="5704033at2"/>
<dbReference type="NCBIfam" id="TIGR01321">
    <property type="entry name" value="TrpR"/>
    <property type="match status" value="1"/>
</dbReference>
<accession>E1SSC8</accession>
<evidence type="ECO:0000256" key="3">
    <source>
        <dbReference type="ARBA" id="ARBA00022490"/>
    </source>
</evidence>
<dbReference type="PIRSF" id="PIRSF003196">
    <property type="entry name" value="Trp_repressor"/>
    <property type="match status" value="1"/>
</dbReference>
<evidence type="ECO:0000256" key="8">
    <source>
        <dbReference type="HAMAP-Rule" id="MF_00475"/>
    </source>
</evidence>
<dbReference type="Proteomes" id="UP000006683">
    <property type="component" value="Chromosome"/>
</dbReference>
<dbReference type="InterPro" id="IPR010921">
    <property type="entry name" value="Trp_repressor/repl_initiator"/>
</dbReference>